<sequence length="257" mass="26663">MLIARVATGDGPRHGIVRGDRVLLVHGLTDLRPTGVQLPFTPHLLLAPVVPGTIYGMAHNTGPADRMLPPQAFLKPGHAAIGPGDPIPVPQGIGPVVAEAELALVIGRPARHRTRADALEVVLGYTAANDVTARAMQAQDSLWLAGKGFDGFTPLGPVIDTDLPDEADIRLDLDGTPVSRSTTTGLARGFAEIIVFLSSITTLQPGDVILTGAPGADAELRPGGQVSVSVAGLSLQNPVIAASEPVALLEHYRKVLA</sequence>
<dbReference type="EMBL" id="CP016282">
    <property type="protein sequence ID" value="ANP74291.1"/>
    <property type="molecule type" value="Genomic_DNA"/>
</dbReference>
<dbReference type="InterPro" id="IPR036663">
    <property type="entry name" value="Fumarylacetoacetase_C_sf"/>
</dbReference>
<dbReference type="STRING" id="670052.PA27867_3362"/>
<dbReference type="Proteomes" id="UP000092582">
    <property type="component" value="Chromosome 1"/>
</dbReference>
<evidence type="ECO:0000259" key="2">
    <source>
        <dbReference type="Pfam" id="PF01557"/>
    </source>
</evidence>
<gene>
    <name evidence="4" type="ORF">PA27867_3362</name>
</gene>
<protein>
    <submittedName>
        <fullName evidence="4">5-carboxymethyl-2-hydroxymuconate delta-isomerase</fullName>
    </submittedName>
</protein>
<dbReference type="KEGG" id="cart:PA27867_3362"/>
<dbReference type="GO" id="GO:0018773">
    <property type="term" value="F:acetylpyruvate hydrolase activity"/>
    <property type="evidence" value="ECO:0007669"/>
    <property type="project" value="TreeGrafter"/>
</dbReference>
<evidence type="ECO:0000256" key="1">
    <source>
        <dbReference type="ARBA" id="ARBA00022723"/>
    </source>
</evidence>
<feature type="domain" description="Rv2993c-like N-terminal" evidence="3">
    <location>
        <begin position="1"/>
        <end position="48"/>
    </location>
</feature>
<dbReference type="InterPro" id="IPR018833">
    <property type="entry name" value="Rv2993c-like_N"/>
</dbReference>
<keyword evidence="1" id="KW-0479">Metal-binding</keyword>
<evidence type="ECO:0000259" key="3">
    <source>
        <dbReference type="Pfam" id="PF10370"/>
    </source>
</evidence>
<dbReference type="AlphaFoldDB" id="A0A1B1BP60"/>
<evidence type="ECO:0000313" key="5">
    <source>
        <dbReference type="Proteomes" id="UP000092582"/>
    </source>
</evidence>
<dbReference type="Gene3D" id="3.90.850.10">
    <property type="entry name" value="Fumarylacetoacetase-like, C-terminal domain"/>
    <property type="match status" value="1"/>
</dbReference>
<dbReference type="SUPFAM" id="SSF56529">
    <property type="entry name" value="FAH"/>
    <property type="match status" value="1"/>
</dbReference>
<reference evidence="4 5" key="1">
    <citation type="submission" date="2016-06" db="EMBL/GenBank/DDBJ databases">
        <title>Genome sequencing of Cryobacterium arcticum PAMC 27867.</title>
        <authorList>
            <person name="Lee J."/>
            <person name="Kim O.-S."/>
        </authorList>
    </citation>
    <scope>NUCLEOTIDE SEQUENCE [LARGE SCALE GENOMIC DNA]</scope>
    <source>
        <strain evidence="4 5">PAMC 27867</strain>
    </source>
</reference>
<dbReference type="RefSeq" id="WP_066598237.1">
    <property type="nucleotide sequence ID" value="NZ_CP016282.1"/>
</dbReference>
<accession>A0A1B1BP60</accession>
<dbReference type="PANTHER" id="PTHR11820:SF7">
    <property type="entry name" value="ACYLPYRUVASE FAHD1, MITOCHONDRIAL"/>
    <property type="match status" value="1"/>
</dbReference>
<organism evidence="4 5">
    <name type="scientific">Cryobacterium arcticum</name>
    <dbReference type="NCBI Taxonomy" id="670052"/>
    <lineage>
        <taxon>Bacteria</taxon>
        <taxon>Bacillati</taxon>
        <taxon>Actinomycetota</taxon>
        <taxon>Actinomycetes</taxon>
        <taxon>Micrococcales</taxon>
        <taxon>Microbacteriaceae</taxon>
        <taxon>Cryobacterium</taxon>
    </lineage>
</organism>
<dbReference type="GO" id="GO:0046872">
    <property type="term" value="F:metal ion binding"/>
    <property type="evidence" value="ECO:0007669"/>
    <property type="project" value="UniProtKB-KW"/>
</dbReference>
<proteinExistence type="predicted"/>
<feature type="domain" description="Fumarylacetoacetase-like C-terminal" evidence="2">
    <location>
        <begin position="66"/>
        <end position="239"/>
    </location>
</feature>
<dbReference type="Pfam" id="PF10370">
    <property type="entry name" value="Rv2993c-like_N"/>
    <property type="match status" value="1"/>
</dbReference>
<keyword evidence="4" id="KW-0413">Isomerase</keyword>
<dbReference type="Pfam" id="PF01557">
    <property type="entry name" value="FAA_hydrolase"/>
    <property type="match status" value="1"/>
</dbReference>
<dbReference type="PANTHER" id="PTHR11820">
    <property type="entry name" value="ACYLPYRUVASE"/>
    <property type="match status" value="1"/>
</dbReference>
<evidence type="ECO:0000313" key="4">
    <source>
        <dbReference type="EMBL" id="ANP74291.1"/>
    </source>
</evidence>
<dbReference type="PATRIC" id="fig|670052.7.peg.3460"/>
<dbReference type="GO" id="GO:0016853">
    <property type="term" value="F:isomerase activity"/>
    <property type="evidence" value="ECO:0007669"/>
    <property type="project" value="UniProtKB-KW"/>
</dbReference>
<name>A0A1B1BP60_9MICO</name>
<keyword evidence="5" id="KW-1185">Reference proteome</keyword>
<dbReference type="OrthoDB" id="9805307at2"/>
<dbReference type="InterPro" id="IPR011234">
    <property type="entry name" value="Fumarylacetoacetase-like_C"/>
</dbReference>